<dbReference type="Gene3D" id="3.40.50.620">
    <property type="entry name" value="HUPs"/>
    <property type="match status" value="1"/>
</dbReference>
<comment type="similarity">
    <text evidence="3 11">Belongs to the NadD family.</text>
</comment>
<keyword evidence="5 11" id="KW-0808">Transferase</keyword>
<evidence type="ECO:0000256" key="1">
    <source>
        <dbReference type="ARBA" id="ARBA00002324"/>
    </source>
</evidence>
<dbReference type="EC" id="2.7.7.18" evidence="11"/>
<name>A0A1F5A822_9BACT</name>
<keyword evidence="9 11" id="KW-0520">NAD</keyword>
<protein>
    <recommendedName>
        <fullName evidence="11">Probable nicotinate-nucleotide adenylyltransferase</fullName>
        <ecNumber evidence="11">2.7.7.18</ecNumber>
    </recommendedName>
    <alternativeName>
        <fullName evidence="11">Deamido-NAD(+) diphosphorylase</fullName>
    </alternativeName>
    <alternativeName>
        <fullName evidence="11">Deamido-NAD(+) pyrophosphorylase</fullName>
    </alternativeName>
    <alternativeName>
        <fullName evidence="11">Nicotinate mononucleotide adenylyltransferase</fullName>
        <shortName evidence="11">NaMN adenylyltransferase</shortName>
    </alternativeName>
</protein>
<evidence type="ECO:0000256" key="8">
    <source>
        <dbReference type="ARBA" id="ARBA00022840"/>
    </source>
</evidence>
<proteinExistence type="inferred from homology"/>
<comment type="caution">
    <text evidence="13">The sequence shown here is derived from an EMBL/GenBank/DDBJ whole genome shotgun (WGS) entry which is preliminary data.</text>
</comment>
<keyword evidence="4 11" id="KW-0662">Pyridine nucleotide biosynthesis</keyword>
<evidence type="ECO:0000256" key="5">
    <source>
        <dbReference type="ARBA" id="ARBA00022679"/>
    </source>
</evidence>
<dbReference type="GO" id="GO:0009435">
    <property type="term" value="P:NAD+ biosynthetic process"/>
    <property type="evidence" value="ECO:0007669"/>
    <property type="project" value="UniProtKB-UniRule"/>
</dbReference>
<reference evidence="13 14" key="1">
    <citation type="journal article" date="2016" name="Nat. Commun.">
        <title>Thousands of microbial genomes shed light on interconnected biogeochemical processes in an aquifer system.</title>
        <authorList>
            <person name="Anantharaman K."/>
            <person name="Brown C.T."/>
            <person name="Hug L.A."/>
            <person name="Sharon I."/>
            <person name="Castelle C.J."/>
            <person name="Probst A.J."/>
            <person name="Thomas B.C."/>
            <person name="Singh A."/>
            <person name="Wilkins M.J."/>
            <person name="Karaoz U."/>
            <person name="Brodie E.L."/>
            <person name="Williams K.H."/>
            <person name="Hubbard S.S."/>
            <person name="Banfield J.F."/>
        </authorList>
    </citation>
    <scope>NUCLEOTIDE SEQUENCE [LARGE SCALE GENOMIC DNA]</scope>
</reference>
<dbReference type="EMBL" id="MEYH01000077">
    <property type="protein sequence ID" value="OGD14719.1"/>
    <property type="molecule type" value="Genomic_DNA"/>
</dbReference>
<dbReference type="InterPro" id="IPR014729">
    <property type="entry name" value="Rossmann-like_a/b/a_fold"/>
</dbReference>
<comment type="function">
    <text evidence="1 11">Catalyzes the reversible adenylation of nicotinate mononucleotide (NaMN) to nicotinic acid adenine dinucleotide (NaAD).</text>
</comment>
<dbReference type="InterPro" id="IPR004821">
    <property type="entry name" value="Cyt_trans-like"/>
</dbReference>
<evidence type="ECO:0000313" key="13">
    <source>
        <dbReference type="EMBL" id="OGD14719.1"/>
    </source>
</evidence>
<evidence type="ECO:0000256" key="2">
    <source>
        <dbReference type="ARBA" id="ARBA00005019"/>
    </source>
</evidence>
<dbReference type="UniPathway" id="UPA00253">
    <property type="reaction ID" value="UER00332"/>
</dbReference>
<dbReference type="InterPro" id="IPR005248">
    <property type="entry name" value="NadD/NMNAT"/>
</dbReference>
<dbReference type="PANTHER" id="PTHR39321">
    <property type="entry name" value="NICOTINATE-NUCLEOTIDE ADENYLYLTRANSFERASE-RELATED"/>
    <property type="match status" value="1"/>
</dbReference>
<dbReference type="NCBIfam" id="TIGR00482">
    <property type="entry name" value="nicotinate (nicotinamide) nucleotide adenylyltransferase"/>
    <property type="match status" value="1"/>
</dbReference>
<evidence type="ECO:0000256" key="4">
    <source>
        <dbReference type="ARBA" id="ARBA00022642"/>
    </source>
</evidence>
<evidence type="ECO:0000256" key="7">
    <source>
        <dbReference type="ARBA" id="ARBA00022741"/>
    </source>
</evidence>
<comment type="catalytic activity">
    <reaction evidence="10 11">
        <text>nicotinate beta-D-ribonucleotide + ATP + H(+) = deamido-NAD(+) + diphosphate</text>
        <dbReference type="Rhea" id="RHEA:22860"/>
        <dbReference type="ChEBI" id="CHEBI:15378"/>
        <dbReference type="ChEBI" id="CHEBI:30616"/>
        <dbReference type="ChEBI" id="CHEBI:33019"/>
        <dbReference type="ChEBI" id="CHEBI:57502"/>
        <dbReference type="ChEBI" id="CHEBI:58437"/>
        <dbReference type="EC" id="2.7.7.18"/>
    </reaction>
</comment>
<dbReference type="GO" id="GO:0004515">
    <property type="term" value="F:nicotinate-nucleotide adenylyltransferase activity"/>
    <property type="evidence" value="ECO:0007669"/>
    <property type="project" value="UniProtKB-UniRule"/>
</dbReference>
<dbReference type="GO" id="GO:0005524">
    <property type="term" value="F:ATP binding"/>
    <property type="evidence" value="ECO:0007669"/>
    <property type="project" value="UniProtKB-KW"/>
</dbReference>
<dbReference type="AlphaFoldDB" id="A0A1F5A822"/>
<organism evidence="13 14">
    <name type="scientific">Candidatus Sediminicultor quintus</name>
    <dbReference type="NCBI Taxonomy" id="1797291"/>
    <lineage>
        <taxon>Bacteria</taxon>
        <taxon>Pseudomonadati</taxon>
        <taxon>Atribacterota</taxon>
        <taxon>Candidatus Phoenicimicrobiia</taxon>
        <taxon>Candidatus Pheonicimicrobiales</taxon>
        <taxon>Candidatus Phoenicimicrobiaceae</taxon>
        <taxon>Candidatus Sediminicultor</taxon>
    </lineage>
</organism>
<sequence>MGGVFDPIHYGHLFTAEEARVEFKLDKVIFVPCRQPAHKRANDISAPEDRYLMTVLAITNNQFFEVSKVELNRPGPSYSIDTIKEFLKKYNHGVKIFFITGADAFLEVDSWYKSDKLIRLCQFVAATRPGYDLNKLDQKFKKIIKIMEIPALSISSTDIRRRVREGKSIKYLLSQEVEEYIDKKGLYRKM</sequence>
<keyword evidence="8 11" id="KW-0067">ATP-binding</keyword>
<evidence type="ECO:0000259" key="12">
    <source>
        <dbReference type="Pfam" id="PF01467"/>
    </source>
</evidence>
<dbReference type="STRING" id="1797291.A2V47_05505"/>
<keyword evidence="7 11" id="KW-0547">Nucleotide-binding</keyword>
<evidence type="ECO:0000256" key="9">
    <source>
        <dbReference type="ARBA" id="ARBA00023027"/>
    </source>
</evidence>
<feature type="domain" description="Cytidyltransferase-like" evidence="12">
    <location>
        <begin position="2"/>
        <end position="162"/>
    </location>
</feature>
<evidence type="ECO:0000256" key="11">
    <source>
        <dbReference type="HAMAP-Rule" id="MF_00244"/>
    </source>
</evidence>
<dbReference type="SUPFAM" id="SSF52374">
    <property type="entry name" value="Nucleotidylyl transferase"/>
    <property type="match status" value="1"/>
</dbReference>
<dbReference type="CDD" id="cd02165">
    <property type="entry name" value="NMNAT"/>
    <property type="match status" value="1"/>
</dbReference>
<evidence type="ECO:0000313" key="14">
    <source>
        <dbReference type="Proteomes" id="UP000177701"/>
    </source>
</evidence>
<gene>
    <name evidence="11" type="primary">nadD</name>
    <name evidence="13" type="ORF">A2V47_05505</name>
</gene>
<dbReference type="HAMAP" id="MF_00244">
    <property type="entry name" value="NaMN_adenylyltr"/>
    <property type="match status" value="1"/>
</dbReference>
<keyword evidence="6 11" id="KW-0548">Nucleotidyltransferase</keyword>
<dbReference type="NCBIfam" id="NF000840">
    <property type="entry name" value="PRK00071.1-3"/>
    <property type="match status" value="1"/>
</dbReference>
<dbReference type="Proteomes" id="UP000177701">
    <property type="component" value="Unassembled WGS sequence"/>
</dbReference>
<dbReference type="Pfam" id="PF01467">
    <property type="entry name" value="CTP_transf_like"/>
    <property type="match status" value="1"/>
</dbReference>
<comment type="pathway">
    <text evidence="2 11">Cofactor biosynthesis; NAD(+) biosynthesis; deamido-NAD(+) from nicotinate D-ribonucleotide: step 1/1.</text>
</comment>
<accession>A0A1F5A822</accession>
<dbReference type="NCBIfam" id="TIGR00125">
    <property type="entry name" value="cyt_tran_rel"/>
    <property type="match status" value="1"/>
</dbReference>
<evidence type="ECO:0000256" key="6">
    <source>
        <dbReference type="ARBA" id="ARBA00022695"/>
    </source>
</evidence>
<dbReference type="PANTHER" id="PTHR39321:SF3">
    <property type="entry name" value="PHOSPHOPANTETHEINE ADENYLYLTRANSFERASE"/>
    <property type="match status" value="1"/>
</dbReference>
<evidence type="ECO:0000256" key="10">
    <source>
        <dbReference type="ARBA" id="ARBA00048721"/>
    </source>
</evidence>
<evidence type="ECO:0000256" key="3">
    <source>
        <dbReference type="ARBA" id="ARBA00009014"/>
    </source>
</evidence>